<dbReference type="Gene3D" id="1.10.1740.10">
    <property type="match status" value="1"/>
</dbReference>
<comment type="caution">
    <text evidence="1">The sequence shown here is derived from an EMBL/GenBank/DDBJ whole genome shotgun (WGS) entry which is preliminary data.</text>
</comment>
<dbReference type="Proteomes" id="UP000269001">
    <property type="component" value="Unassembled WGS sequence"/>
</dbReference>
<accession>A0A3A8EH72</accession>
<reference evidence="1 2" key="1">
    <citation type="submission" date="2018-09" db="EMBL/GenBank/DDBJ databases">
        <title>The draft genome of Acinetobacter spp. strains.</title>
        <authorList>
            <person name="Qin J."/>
            <person name="Feng Y."/>
            <person name="Zong Z."/>
        </authorList>
    </citation>
    <scope>NUCLEOTIDE SEQUENCE [LARGE SCALE GENOMIC DNA]</scope>
    <source>
        <strain evidence="1 2">WCHAc060096</strain>
    </source>
</reference>
<proteinExistence type="predicted"/>
<evidence type="ECO:0000313" key="1">
    <source>
        <dbReference type="EMBL" id="RKG34287.1"/>
    </source>
</evidence>
<name>A0A3A8EH72_9GAMM</name>
<dbReference type="GO" id="GO:0003700">
    <property type="term" value="F:DNA-binding transcription factor activity"/>
    <property type="evidence" value="ECO:0007669"/>
    <property type="project" value="InterPro"/>
</dbReference>
<dbReference type="AlphaFoldDB" id="A0A3A8EH72"/>
<dbReference type="EMBL" id="RAXU01000007">
    <property type="protein sequence ID" value="RKG34287.1"/>
    <property type="molecule type" value="Genomic_DNA"/>
</dbReference>
<keyword evidence="2" id="KW-1185">Reference proteome</keyword>
<dbReference type="SUPFAM" id="SSF88946">
    <property type="entry name" value="Sigma2 domain of RNA polymerase sigma factors"/>
    <property type="match status" value="1"/>
</dbReference>
<dbReference type="GO" id="GO:0006352">
    <property type="term" value="P:DNA-templated transcription initiation"/>
    <property type="evidence" value="ECO:0007669"/>
    <property type="project" value="InterPro"/>
</dbReference>
<evidence type="ECO:0008006" key="3">
    <source>
        <dbReference type="Google" id="ProtNLM"/>
    </source>
</evidence>
<protein>
    <recommendedName>
        <fullName evidence="3">RNA polymerase sigma-70 region 2 domain-containing protein</fullName>
    </recommendedName>
</protein>
<dbReference type="RefSeq" id="WP_120369944.1">
    <property type="nucleotide sequence ID" value="NZ_RAXU01000007.1"/>
</dbReference>
<organism evidence="1 2">
    <name type="scientific">Acinetobacter guerrae</name>
    <dbReference type="NCBI Taxonomy" id="1843371"/>
    <lineage>
        <taxon>Bacteria</taxon>
        <taxon>Pseudomonadati</taxon>
        <taxon>Pseudomonadota</taxon>
        <taxon>Gammaproteobacteria</taxon>
        <taxon>Moraxellales</taxon>
        <taxon>Moraxellaceae</taxon>
        <taxon>Acinetobacter</taxon>
    </lineage>
</organism>
<sequence length="61" mass="7396">MRVHHLIDVLIAENDRLVDYISYRFGDRQFAQEVVQETSLRVLQQADTLDEVHLRWLFLKR</sequence>
<gene>
    <name evidence="1" type="ORF">D7V21_07765</name>
</gene>
<evidence type="ECO:0000313" key="2">
    <source>
        <dbReference type="Proteomes" id="UP000269001"/>
    </source>
</evidence>
<dbReference type="InterPro" id="IPR013325">
    <property type="entry name" value="RNA_pol_sigma_r2"/>
</dbReference>